<name>A0AAD1SD99_PELCU</name>
<feature type="compositionally biased region" description="Polar residues" evidence="1">
    <location>
        <begin position="36"/>
        <end position="58"/>
    </location>
</feature>
<dbReference type="AlphaFoldDB" id="A0AAD1SD99"/>
<dbReference type="Proteomes" id="UP001295444">
    <property type="component" value="Chromosome 05"/>
</dbReference>
<protein>
    <submittedName>
        <fullName evidence="2">Uncharacterized protein</fullName>
    </submittedName>
</protein>
<reference evidence="2" key="1">
    <citation type="submission" date="2022-03" db="EMBL/GenBank/DDBJ databases">
        <authorList>
            <person name="Alioto T."/>
            <person name="Alioto T."/>
            <person name="Gomez Garrido J."/>
        </authorList>
    </citation>
    <scope>NUCLEOTIDE SEQUENCE</scope>
</reference>
<dbReference type="EMBL" id="OW240916">
    <property type="protein sequence ID" value="CAH2296443.1"/>
    <property type="molecule type" value="Genomic_DNA"/>
</dbReference>
<sequence length="58" mass="6753">GSRKYRYQTGWLTNSCNKQQALHHHHWAETRAGTDPNATDHGTQTQQDWKNNCRSTTQ</sequence>
<feature type="non-terminal residue" evidence="2">
    <location>
        <position position="1"/>
    </location>
</feature>
<proteinExistence type="predicted"/>
<organism evidence="2 3">
    <name type="scientific">Pelobates cultripes</name>
    <name type="common">Western spadefoot toad</name>
    <dbReference type="NCBI Taxonomy" id="61616"/>
    <lineage>
        <taxon>Eukaryota</taxon>
        <taxon>Metazoa</taxon>
        <taxon>Chordata</taxon>
        <taxon>Craniata</taxon>
        <taxon>Vertebrata</taxon>
        <taxon>Euteleostomi</taxon>
        <taxon>Amphibia</taxon>
        <taxon>Batrachia</taxon>
        <taxon>Anura</taxon>
        <taxon>Pelobatoidea</taxon>
        <taxon>Pelobatidae</taxon>
        <taxon>Pelobates</taxon>
    </lineage>
</organism>
<accession>A0AAD1SD99</accession>
<keyword evidence="3" id="KW-1185">Reference proteome</keyword>
<gene>
    <name evidence="2" type="ORF">PECUL_23A045886</name>
</gene>
<feature type="non-terminal residue" evidence="2">
    <location>
        <position position="58"/>
    </location>
</feature>
<evidence type="ECO:0000313" key="3">
    <source>
        <dbReference type="Proteomes" id="UP001295444"/>
    </source>
</evidence>
<feature type="region of interest" description="Disordered" evidence="1">
    <location>
        <begin position="19"/>
        <end position="58"/>
    </location>
</feature>
<evidence type="ECO:0000313" key="2">
    <source>
        <dbReference type="EMBL" id="CAH2296443.1"/>
    </source>
</evidence>
<evidence type="ECO:0000256" key="1">
    <source>
        <dbReference type="SAM" id="MobiDB-lite"/>
    </source>
</evidence>